<keyword evidence="4" id="KW-0238">DNA-binding</keyword>
<comment type="caution">
    <text evidence="8">The sequence shown here is derived from an EMBL/GenBank/DDBJ whole genome shotgun (WGS) entry which is preliminary data.</text>
</comment>
<dbReference type="InterPro" id="IPR013325">
    <property type="entry name" value="RNA_pol_sigma_r2"/>
</dbReference>
<gene>
    <name evidence="8" type="ORF">BDK92_4350</name>
</gene>
<evidence type="ECO:0000313" key="8">
    <source>
        <dbReference type="EMBL" id="RKR89986.1"/>
    </source>
</evidence>
<dbReference type="GO" id="GO:0006352">
    <property type="term" value="P:DNA-templated transcription initiation"/>
    <property type="evidence" value="ECO:0007669"/>
    <property type="project" value="InterPro"/>
</dbReference>
<dbReference type="Pfam" id="PF04542">
    <property type="entry name" value="Sigma70_r2"/>
    <property type="match status" value="1"/>
</dbReference>
<dbReference type="InterPro" id="IPR036388">
    <property type="entry name" value="WH-like_DNA-bd_sf"/>
</dbReference>
<dbReference type="NCBIfam" id="TIGR02983">
    <property type="entry name" value="SigE-fam_strep"/>
    <property type="match status" value="1"/>
</dbReference>
<dbReference type="Gene3D" id="1.10.10.10">
    <property type="entry name" value="Winged helix-like DNA-binding domain superfamily/Winged helix DNA-binding domain"/>
    <property type="match status" value="1"/>
</dbReference>
<dbReference type="AlphaFoldDB" id="A0A495JLU8"/>
<evidence type="ECO:0000256" key="5">
    <source>
        <dbReference type="ARBA" id="ARBA00023163"/>
    </source>
</evidence>
<dbReference type="PANTHER" id="PTHR43133:SF50">
    <property type="entry name" value="ECF RNA POLYMERASE SIGMA FACTOR SIGM"/>
    <property type="match status" value="1"/>
</dbReference>
<keyword evidence="2" id="KW-0805">Transcription regulation</keyword>
<dbReference type="SUPFAM" id="SSF88946">
    <property type="entry name" value="Sigma2 domain of RNA polymerase sigma factors"/>
    <property type="match status" value="1"/>
</dbReference>
<evidence type="ECO:0000256" key="4">
    <source>
        <dbReference type="ARBA" id="ARBA00023125"/>
    </source>
</evidence>
<feature type="domain" description="RNA polymerase sigma factor 70 region 4 type 2" evidence="7">
    <location>
        <begin position="103"/>
        <end position="155"/>
    </location>
</feature>
<organism evidence="8 9">
    <name type="scientific">Micromonospora pisi</name>
    <dbReference type="NCBI Taxonomy" id="589240"/>
    <lineage>
        <taxon>Bacteria</taxon>
        <taxon>Bacillati</taxon>
        <taxon>Actinomycetota</taxon>
        <taxon>Actinomycetes</taxon>
        <taxon>Micromonosporales</taxon>
        <taxon>Micromonosporaceae</taxon>
        <taxon>Micromonospora</taxon>
    </lineage>
</organism>
<keyword evidence="3" id="KW-0731">Sigma factor</keyword>
<keyword evidence="5" id="KW-0804">Transcription</keyword>
<accession>A0A495JLU8</accession>
<dbReference type="GO" id="GO:0016987">
    <property type="term" value="F:sigma factor activity"/>
    <property type="evidence" value="ECO:0007669"/>
    <property type="project" value="UniProtKB-KW"/>
</dbReference>
<dbReference type="RefSeq" id="WP_121158346.1">
    <property type="nucleotide sequence ID" value="NZ_RBKT01000001.1"/>
</dbReference>
<evidence type="ECO:0000256" key="2">
    <source>
        <dbReference type="ARBA" id="ARBA00023015"/>
    </source>
</evidence>
<dbReference type="EMBL" id="RBKT01000001">
    <property type="protein sequence ID" value="RKR89986.1"/>
    <property type="molecule type" value="Genomic_DNA"/>
</dbReference>
<dbReference type="Pfam" id="PF08281">
    <property type="entry name" value="Sigma70_r4_2"/>
    <property type="match status" value="1"/>
</dbReference>
<dbReference type="InterPro" id="IPR039425">
    <property type="entry name" value="RNA_pol_sigma-70-like"/>
</dbReference>
<feature type="domain" description="RNA polymerase sigma-70 region 2" evidence="6">
    <location>
        <begin position="11"/>
        <end position="72"/>
    </location>
</feature>
<dbReference type="InterPro" id="IPR013249">
    <property type="entry name" value="RNA_pol_sigma70_r4_t2"/>
</dbReference>
<evidence type="ECO:0000256" key="1">
    <source>
        <dbReference type="ARBA" id="ARBA00010641"/>
    </source>
</evidence>
<comment type="similarity">
    <text evidence="1">Belongs to the sigma-70 factor family. ECF subfamily.</text>
</comment>
<dbReference type="InterPro" id="IPR014284">
    <property type="entry name" value="RNA_pol_sigma-70_dom"/>
</dbReference>
<keyword evidence="9" id="KW-1185">Reference proteome</keyword>
<dbReference type="GO" id="GO:0003677">
    <property type="term" value="F:DNA binding"/>
    <property type="evidence" value="ECO:0007669"/>
    <property type="project" value="UniProtKB-KW"/>
</dbReference>
<dbReference type="PANTHER" id="PTHR43133">
    <property type="entry name" value="RNA POLYMERASE ECF-TYPE SIGMA FACTO"/>
    <property type="match status" value="1"/>
</dbReference>
<dbReference type="InterPro" id="IPR007627">
    <property type="entry name" value="RNA_pol_sigma70_r2"/>
</dbReference>
<evidence type="ECO:0000259" key="7">
    <source>
        <dbReference type="Pfam" id="PF08281"/>
    </source>
</evidence>
<sequence>MRVDPSFDTFVEQRSAALLRLAYLLTGDRGHAEDLLQTALLRTMRRWSKARDAPESYVRHVLVNLSRDRIRGLLRRPRETAMPEDTNAFRSNDPALDGIGDRRMVTDAVAKLPIRQRQVIVLRYFEDLSVEQTAELVGCSTGTVKSYTSRALSRLRELLGDFHETNEMRVFQ</sequence>
<evidence type="ECO:0000256" key="3">
    <source>
        <dbReference type="ARBA" id="ARBA00023082"/>
    </source>
</evidence>
<dbReference type="Proteomes" id="UP000277671">
    <property type="component" value="Unassembled WGS sequence"/>
</dbReference>
<dbReference type="OrthoDB" id="3692620at2"/>
<dbReference type="SUPFAM" id="SSF88659">
    <property type="entry name" value="Sigma3 and sigma4 domains of RNA polymerase sigma factors"/>
    <property type="match status" value="1"/>
</dbReference>
<dbReference type="InterPro" id="IPR014325">
    <property type="entry name" value="RNA_pol_sigma-E_actinobac"/>
</dbReference>
<proteinExistence type="inferred from homology"/>
<dbReference type="NCBIfam" id="TIGR02937">
    <property type="entry name" value="sigma70-ECF"/>
    <property type="match status" value="1"/>
</dbReference>
<reference evidence="8 9" key="1">
    <citation type="submission" date="2018-10" db="EMBL/GenBank/DDBJ databases">
        <title>Sequencing the genomes of 1000 actinobacteria strains.</title>
        <authorList>
            <person name="Klenk H.-P."/>
        </authorList>
    </citation>
    <scope>NUCLEOTIDE SEQUENCE [LARGE SCALE GENOMIC DNA]</scope>
    <source>
        <strain evidence="8 9">DSM 45175</strain>
    </source>
</reference>
<evidence type="ECO:0000259" key="6">
    <source>
        <dbReference type="Pfam" id="PF04542"/>
    </source>
</evidence>
<protein>
    <submittedName>
        <fullName evidence="8">RNA polymerase sigma-70 factor (Sigma-E family)</fullName>
    </submittedName>
</protein>
<dbReference type="InterPro" id="IPR013324">
    <property type="entry name" value="RNA_pol_sigma_r3/r4-like"/>
</dbReference>
<evidence type="ECO:0000313" key="9">
    <source>
        <dbReference type="Proteomes" id="UP000277671"/>
    </source>
</evidence>
<dbReference type="CDD" id="cd06171">
    <property type="entry name" value="Sigma70_r4"/>
    <property type="match status" value="1"/>
</dbReference>
<name>A0A495JLU8_9ACTN</name>
<dbReference type="Gene3D" id="1.10.1740.10">
    <property type="match status" value="1"/>
</dbReference>